<dbReference type="EMBL" id="RYZR01000005">
    <property type="protein sequence ID" value="RUL64519.1"/>
    <property type="molecule type" value="Genomic_DNA"/>
</dbReference>
<evidence type="ECO:0000313" key="1">
    <source>
        <dbReference type="EMBL" id="RUL64519.1"/>
    </source>
</evidence>
<organism evidence="1 2">
    <name type="scientific">Dyella dinghuensis</name>
    <dbReference type="NCBI Taxonomy" id="1920169"/>
    <lineage>
        <taxon>Bacteria</taxon>
        <taxon>Pseudomonadati</taxon>
        <taxon>Pseudomonadota</taxon>
        <taxon>Gammaproteobacteria</taxon>
        <taxon>Lysobacterales</taxon>
        <taxon>Rhodanobacteraceae</taxon>
        <taxon>Dyella</taxon>
    </lineage>
</organism>
<gene>
    <name evidence="1" type="ORF">EKH79_10850</name>
</gene>
<keyword evidence="2" id="KW-1185">Reference proteome</keyword>
<reference evidence="1 2" key="1">
    <citation type="submission" date="2018-12" db="EMBL/GenBank/DDBJ databases">
        <title>Dyella dinghuensis sp. nov. DHOA06 and Dyella choica sp. nov. 4M-K27, isolated from forest soil.</title>
        <authorList>
            <person name="Qiu L.-H."/>
            <person name="Gao Z.-H."/>
        </authorList>
    </citation>
    <scope>NUCLEOTIDE SEQUENCE [LARGE SCALE GENOMIC DNA]</scope>
    <source>
        <strain evidence="1 2">DHOA06</strain>
    </source>
</reference>
<dbReference type="RefSeq" id="WP_126673799.1">
    <property type="nucleotide sequence ID" value="NZ_RYZR01000005.1"/>
</dbReference>
<dbReference type="Proteomes" id="UP000267077">
    <property type="component" value="Unassembled WGS sequence"/>
</dbReference>
<proteinExistence type="predicted"/>
<comment type="caution">
    <text evidence="1">The sequence shown here is derived from an EMBL/GenBank/DDBJ whole genome shotgun (WGS) entry which is preliminary data.</text>
</comment>
<evidence type="ECO:0000313" key="2">
    <source>
        <dbReference type="Proteomes" id="UP000267077"/>
    </source>
</evidence>
<sequence>MTPQTVTRVAKVAGSVIQATVRSVDRATPAGPAGQDDIAAVCITSGSDVGQCGVSATLAQAGCGAAGKPLSSCHDDKVARAQHVALCNAEDVGLSGCLSKYATALVRHPDMAEKAYQFSVRRDDKNLPDVTVLVSAKQTEQDAAQMALDSMTSARTASSN</sequence>
<accession>A0A432LUD9</accession>
<dbReference type="OrthoDB" id="9880365at2"/>
<name>A0A432LUD9_9GAMM</name>
<dbReference type="AlphaFoldDB" id="A0A432LUD9"/>
<protein>
    <submittedName>
        <fullName evidence="1">Uncharacterized protein</fullName>
    </submittedName>
</protein>